<dbReference type="PANTHER" id="PTHR43226:SF4">
    <property type="entry name" value="XAA-PRO AMINOPEPTIDASE 3"/>
    <property type="match status" value="1"/>
</dbReference>
<protein>
    <submittedName>
        <fullName evidence="7">X-Pro aminopeptidase</fullName>
        <ecNumber evidence="7">3.4.11.9</ecNumber>
    </submittedName>
</protein>
<dbReference type="eggNOG" id="KOG2414">
    <property type="taxonomic scope" value="Eukaryota"/>
</dbReference>
<evidence type="ECO:0000256" key="5">
    <source>
        <dbReference type="ARBA" id="ARBA00023211"/>
    </source>
</evidence>
<dbReference type="Pfam" id="PF05195">
    <property type="entry name" value="AMP_N"/>
    <property type="match status" value="1"/>
</dbReference>
<dbReference type="Gene3D" id="3.90.230.10">
    <property type="entry name" value="Creatinase/methionine aminopeptidase superfamily"/>
    <property type="match status" value="1"/>
</dbReference>
<keyword evidence="3" id="KW-0479">Metal-binding</keyword>
<name>M2XVN7_GALSU</name>
<keyword evidence="4 7" id="KW-0378">Hydrolase</keyword>
<dbReference type="KEGG" id="gsl:Gasu_49250"/>
<dbReference type="CDD" id="cd01087">
    <property type="entry name" value="Prolidase"/>
    <property type="match status" value="1"/>
</dbReference>
<evidence type="ECO:0000256" key="4">
    <source>
        <dbReference type="ARBA" id="ARBA00022801"/>
    </source>
</evidence>
<dbReference type="GO" id="GO:0070006">
    <property type="term" value="F:metalloaminopeptidase activity"/>
    <property type="evidence" value="ECO:0007669"/>
    <property type="project" value="InterPro"/>
</dbReference>
<proteinExistence type="inferred from homology"/>
<dbReference type="InterPro" id="IPR007865">
    <property type="entry name" value="Aminopep_P_N"/>
</dbReference>
<dbReference type="PANTHER" id="PTHR43226">
    <property type="entry name" value="XAA-PRO AMINOPEPTIDASE 3"/>
    <property type="match status" value="1"/>
</dbReference>
<dbReference type="AlphaFoldDB" id="M2XVN7"/>
<keyword evidence="8" id="KW-1185">Reference proteome</keyword>
<dbReference type="OrthoDB" id="4215474at2759"/>
<dbReference type="GO" id="GO:0005739">
    <property type="term" value="C:mitochondrion"/>
    <property type="evidence" value="ECO:0007669"/>
    <property type="project" value="TreeGrafter"/>
</dbReference>
<dbReference type="EC" id="3.4.11.9" evidence="7"/>
<keyword evidence="7" id="KW-0031">Aminopeptidase</keyword>
<evidence type="ECO:0000313" key="8">
    <source>
        <dbReference type="Proteomes" id="UP000030680"/>
    </source>
</evidence>
<dbReference type="Proteomes" id="UP000030680">
    <property type="component" value="Unassembled WGS sequence"/>
</dbReference>
<dbReference type="SUPFAM" id="SSF55920">
    <property type="entry name" value="Creatinase/aminopeptidase"/>
    <property type="match status" value="1"/>
</dbReference>
<dbReference type="OMA" id="DSYFWYL"/>
<dbReference type="InterPro" id="IPR036005">
    <property type="entry name" value="Creatinase/aminopeptidase-like"/>
</dbReference>
<dbReference type="InterPro" id="IPR001714">
    <property type="entry name" value="Pept_M24_MAP"/>
</dbReference>
<keyword evidence="5" id="KW-0464">Manganese</keyword>
<keyword evidence="7" id="KW-0645">Protease</keyword>
<evidence type="ECO:0000256" key="2">
    <source>
        <dbReference type="ARBA" id="ARBA00008766"/>
    </source>
</evidence>
<dbReference type="InterPro" id="IPR052433">
    <property type="entry name" value="X-Pro_dipept-like"/>
</dbReference>
<dbReference type="Pfam" id="PF00557">
    <property type="entry name" value="Peptidase_M24"/>
    <property type="match status" value="1"/>
</dbReference>
<dbReference type="PRINTS" id="PR00599">
    <property type="entry name" value="MAPEPTIDASE"/>
</dbReference>
<comment type="cofactor">
    <cofactor evidence="1">
        <name>Mn(2+)</name>
        <dbReference type="ChEBI" id="CHEBI:29035"/>
    </cofactor>
</comment>
<gene>
    <name evidence="7" type="ORF">Gasu_49250</name>
</gene>
<dbReference type="SMART" id="SM01011">
    <property type="entry name" value="AMP_N"/>
    <property type="match status" value="1"/>
</dbReference>
<evidence type="ECO:0000256" key="3">
    <source>
        <dbReference type="ARBA" id="ARBA00022723"/>
    </source>
</evidence>
<feature type="domain" description="Aminopeptidase P N-terminal" evidence="6">
    <location>
        <begin position="68"/>
        <end position="209"/>
    </location>
</feature>
<dbReference type="GO" id="GO:0030145">
    <property type="term" value="F:manganese ion binding"/>
    <property type="evidence" value="ECO:0007669"/>
    <property type="project" value="InterPro"/>
</dbReference>
<dbReference type="RefSeq" id="XP_005703994.1">
    <property type="nucleotide sequence ID" value="XM_005703937.1"/>
</dbReference>
<dbReference type="Gramene" id="EME27474">
    <property type="protein sequence ID" value="EME27474"/>
    <property type="gene ID" value="Gasu_49250"/>
</dbReference>
<dbReference type="STRING" id="130081.M2XVN7"/>
<dbReference type="EMBL" id="KB454531">
    <property type="protein sequence ID" value="EME27474.1"/>
    <property type="molecule type" value="Genomic_DNA"/>
</dbReference>
<organism evidence="7 8">
    <name type="scientific">Galdieria sulphuraria</name>
    <name type="common">Red alga</name>
    <dbReference type="NCBI Taxonomy" id="130081"/>
    <lineage>
        <taxon>Eukaryota</taxon>
        <taxon>Rhodophyta</taxon>
        <taxon>Bangiophyceae</taxon>
        <taxon>Galdieriales</taxon>
        <taxon>Galdieriaceae</taxon>
        <taxon>Galdieria</taxon>
    </lineage>
</organism>
<dbReference type="InterPro" id="IPR000994">
    <property type="entry name" value="Pept_M24"/>
</dbReference>
<dbReference type="InterPro" id="IPR029149">
    <property type="entry name" value="Creatin/AminoP/Spt16_N"/>
</dbReference>
<dbReference type="SUPFAM" id="SSF53092">
    <property type="entry name" value="Creatinase/prolidase N-terminal domain"/>
    <property type="match status" value="1"/>
</dbReference>
<reference evidence="8" key="1">
    <citation type="journal article" date="2013" name="Science">
        <title>Gene transfer from bacteria and archaea facilitated evolution of an extremophilic eukaryote.</title>
        <authorList>
            <person name="Schonknecht G."/>
            <person name="Chen W.H."/>
            <person name="Ternes C.M."/>
            <person name="Barbier G.G."/>
            <person name="Shrestha R.P."/>
            <person name="Stanke M."/>
            <person name="Brautigam A."/>
            <person name="Baker B.J."/>
            <person name="Banfield J.F."/>
            <person name="Garavito R.M."/>
            <person name="Carr K."/>
            <person name="Wilkerson C."/>
            <person name="Rensing S.A."/>
            <person name="Gagneul D."/>
            <person name="Dickenson N.E."/>
            <person name="Oesterhelt C."/>
            <person name="Lercher M.J."/>
            <person name="Weber A.P."/>
        </authorList>
    </citation>
    <scope>NUCLEOTIDE SEQUENCE [LARGE SCALE GENOMIC DNA]</scope>
    <source>
        <strain evidence="8">074W</strain>
    </source>
</reference>
<sequence>MYAKRWWSTAKTNIRPIKSLANLFCYGVDKNLRSVQTSSSFPALEGVGQPTPETHPHLLAPGEIIPGITATELKKRRQDLLKSLPNNSMALFPAASEKFMSVDVPYPYRQSSDLFYLSGLTQPNVVLLLDKTQISSNHNRYEEAEYLFVPRRDPFKETWDGASCGVEQAQRFFGIAQADILDNFSKFLSNRLKQSPQVYFDLSVNPSVNFLLRDLAESDIKALLSNRKHTCVELALQRLIKSPSEQHLMLQSARILADSMTECMRMSYAGTHESFLAARIEYECKKRGAERMSFPPVVASGSHSNTLHYLQNSDIANDGDLVLMDAGCELHGYCSDVTRTWPVNGQFSKPQREVYELVLDVHNQCIDMVKNSHQRVTSLEAIHILASRWIYEGLEKLGIIRKTDVSSNDILGTFFPHAIGHYLGLDVHDTHILEKNLTLKPGMVITIEPGIYIPRNDPSIPEAFRGIGIRIEDDILVKEDGAMVLSENVPKQATEIELLMKERS</sequence>
<evidence type="ECO:0000259" key="6">
    <source>
        <dbReference type="SMART" id="SM01011"/>
    </source>
</evidence>
<dbReference type="GeneID" id="17086379"/>
<evidence type="ECO:0000256" key="1">
    <source>
        <dbReference type="ARBA" id="ARBA00001936"/>
    </source>
</evidence>
<dbReference type="Gene3D" id="3.40.350.10">
    <property type="entry name" value="Creatinase/prolidase N-terminal domain"/>
    <property type="match status" value="1"/>
</dbReference>
<accession>M2XVN7</accession>
<comment type="similarity">
    <text evidence="2">Belongs to the peptidase M24B family.</text>
</comment>
<dbReference type="GO" id="GO:0006508">
    <property type="term" value="P:proteolysis"/>
    <property type="evidence" value="ECO:0007669"/>
    <property type="project" value="TreeGrafter"/>
</dbReference>
<evidence type="ECO:0000313" key="7">
    <source>
        <dbReference type="EMBL" id="EME27474.1"/>
    </source>
</evidence>